<protein>
    <submittedName>
        <fullName evidence="1">Phosphoglycolate phosphatase</fullName>
        <ecNumber evidence="1">3.1.3.18</ecNumber>
    </submittedName>
</protein>
<gene>
    <name evidence="1" type="primary">gph_78</name>
    <name evidence="1" type="ORF">SDC9_186752</name>
</gene>
<dbReference type="InterPro" id="IPR006439">
    <property type="entry name" value="HAD-SF_hydro_IA"/>
</dbReference>
<comment type="caution">
    <text evidence="1">The sequence shown here is derived from an EMBL/GenBank/DDBJ whole genome shotgun (WGS) entry which is preliminary data.</text>
</comment>
<dbReference type="Gene3D" id="3.40.50.1000">
    <property type="entry name" value="HAD superfamily/HAD-like"/>
    <property type="match status" value="1"/>
</dbReference>
<dbReference type="InterPro" id="IPR036412">
    <property type="entry name" value="HAD-like_sf"/>
</dbReference>
<dbReference type="EC" id="3.1.3.18" evidence="1"/>
<dbReference type="EMBL" id="VSSQ01094915">
    <property type="protein sequence ID" value="MPN39224.1"/>
    <property type="molecule type" value="Genomic_DNA"/>
</dbReference>
<dbReference type="GO" id="GO:0006281">
    <property type="term" value="P:DNA repair"/>
    <property type="evidence" value="ECO:0007669"/>
    <property type="project" value="TreeGrafter"/>
</dbReference>
<accession>A0A645HSU3</accession>
<dbReference type="InterPro" id="IPR023214">
    <property type="entry name" value="HAD_sf"/>
</dbReference>
<keyword evidence="1" id="KW-0378">Hydrolase</keyword>
<organism evidence="1">
    <name type="scientific">bioreactor metagenome</name>
    <dbReference type="NCBI Taxonomy" id="1076179"/>
    <lineage>
        <taxon>unclassified sequences</taxon>
        <taxon>metagenomes</taxon>
        <taxon>ecological metagenomes</taxon>
    </lineage>
</organism>
<evidence type="ECO:0000313" key="1">
    <source>
        <dbReference type="EMBL" id="MPN39224.1"/>
    </source>
</evidence>
<dbReference type="SUPFAM" id="SSF56784">
    <property type="entry name" value="HAD-like"/>
    <property type="match status" value="1"/>
</dbReference>
<dbReference type="AlphaFoldDB" id="A0A645HSU3"/>
<dbReference type="NCBIfam" id="TIGR01549">
    <property type="entry name" value="HAD-SF-IA-v1"/>
    <property type="match status" value="1"/>
</dbReference>
<dbReference type="PANTHER" id="PTHR43434:SF26">
    <property type="entry name" value="PYROPHOSPHATASE PPAX"/>
    <property type="match status" value="1"/>
</dbReference>
<dbReference type="Pfam" id="PF13419">
    <property type="entry name" value="HAD_2"/>
    <property type="match status" value="1"/>
</dbReference>
<dbReference type="InterPro" id="IPR041492">
    <property type="entry name" value="HAD_2"/>
</dbReference>
<dbReference type="InterPro" id="IPR050155">
    <property type="entry name" value="HAD-like_hydrolase_sf"/>
</dbReference>
<dbReference type="GO" id="GO:0008967">
    <property type="term" value="F:phosphoglycolate phosphatase activity"/>
    <property type="evidence" value="ECO:0007669"/>
    <property type="project" value="UniProtKB-EC"/>
</dbReference>
<proteinExistence type="predicted"/>
<reference evidence="1" key="1">
    <citation type="submission" date="2019-08" db="EMBL/GenBank/DDBJ databases">
        <authorList>
            <person name="Kucharzyk K."/>
            <person name="Murdoch R.W."/>
            <person name="Higgins S."/>
            <person name="Loffler F."/>
        </authorList>
    </citation>
    <scope>NUCLEOTIDE SEQUENCE</scope>
</reference>
<sequence length="150" mass="17218">MGFENVEKSYEKWVRYVNEYEEGATLYTNMDKVIKDMHSKNVLCGIVSSKNKSQYEIDFMPTGLHDYMNVVILEDDTKNHKPHPEPLEKIIKMMEIDKESTIYIGDSVGDYKCAKACNIDFGLASWGAVDAKIIDAQIILEKPEDLLKFI</sequence>
<name>A0A645HSU3_9ZZZZ</name>
<dbReference type="PANTHER" id="PTHR43434">
    <property type="entry name" value="PHOSPHOGLYCOLATE PHOSPHATASE"/>
    <property type="match status" value="1"/>
</dbReference>
<dbReference type="GO" id="GO:0005829">
    <property type="term" value="C:cytosol"/>
    <property type="evidence" value="ECO:0007669"/>
    <property type="project" value="TreeGrafter"/>
</dbReference>